<evidence type="ECO:0000313" key="1">
    <source>
        <dbReference type="EMBL" id="RYC71657.1"/>
    </source>
</evidence>
<sequence>MKINSQKIYGGNQQFGDKIINNNSVFTDTDKKIIELLATDNSSTADRESIAKAIQQIKSNESNVEEKNQAKGFLKKLLEGTASQVTQGVIRELIESGASYLDLL</sequence>
<comment type="caution">
    <text evidence="1">The sequence shown here is derived from an EMBL/GenBank/DDBJ whole genome shotgun (WGS) entry which is preliminary data.</text>
</comment>
<dbReference type="Proteomes" id="UP000290407">
    <property type="component" value="Unassembled WGS sequence"/>
</dbReference>
<dbReference type="AlphaFoldDB" id="A0A4Q2UPJ7"/>
<reference evidence="1 2" key="1">
    <citation type="submission" date="2019-01" db="EMBL/GenBank/DDBJ databases">
        <title>Spirosoma flava sp. nov., a propanil-degrading bacterium isolated from herbicide-contaminated soil.</title>
        <authorList>
            <person name="Zhang L."/>
            <person name="Jiang J.-D."/>
        </authorList>
    </citation>
    <scope>NUCLEOTIDE SEQUENCE [LARGE SCALE GENOMIC DNA]</scope>
    <source>
        <strain evidence="1 2">TY50</strain>
    </source>
</reference>
<dbReference type="RefSeq" id="WP_129600557.1">
    <property type="nucleotide sequence ID" value="NZ_SBLB01000001.1"/>
</dbReference>
<protein>
    <submittedName>
        <fullName evidence="1">Uncharacterized protein</fullName>
    </submittedName>
</protein>
<organism evidence="1 2">
    <name type="scientific">Spirosoma sordidisoli</name>
    <dbReference type="NCBI Taxonomy" id="2502893"/>
    <lineage>
        <taxon>Bacteria</taxon>
        <taxon>Pseudomonadati</taxon>
        <taxon>Bacteroidota</taxon>
        <taxon>Cytophagia</taxon>
        <taxon>Cytophagales</taxon>
        <taxon>Cytophagaceae</taxon>
        <taxon>Spirosoma</taxon>
    </lineage>
</organism>
<dbReference type="EMBL" id="SBLB01000001">
    <property type="protein sequence ID" value="RYC71657.1"/>
    <property type="molecule type" value="Genomic_DNA"/>
</dbReference>
<keyword evidence="2" id="KW-1185">Reference proteome</keyword>
<evidence type="ECO:0000313" key="2">
    <source>
        <dbReference type="Proteomes" id="UP000290407"/>
    </source>
</evidence>
<name>A0A4Q2UPJ7_9BACT</name>
<proteinExistence type="predicted"/>
<accession>A0A4Q2UPJ7</accession>
<gene>
    <name evidence="1" type="ORF">EQG79_05865</name>
</gene>